<dbReference type="PATRIC" id="fig|997887.3.peg.1243"/>
<comment type="caution">
    <text evidence="1">The sequence shown here is derived from an EMBL/GenBank/DDBJ whole genome shotgun (WGS) entry which is preliminary data.</text>
</comment>
<reference evidence="1 2" key="1">
    <citation type="submission" date="2012-02" db="EMBL/GenBank/DDBJ databases">
        <title>The Genome Sequence of Bacteroides salyersiae CL02T12C01.</title>
        <authorList>
            <consortium name="The Broad Institute Genome Sequencing Platform"/>
            <person name="Earl A."/>
            <person name="Ward D."/>
            <person name="Feldgarden M."/>
            <person name="Gevers D."/>
            <person name="Zitomersky N.L."/>
            <person name="Coyne M.J."/>
            <person name="Comstock L.E."/>
            <person name="Young S.K."/>
            <person name="Zeng Q."/>
            <person name="Gargeya S."/>
            <person name="Fitzgerald M."/>
            <person name="Haas B."/>
            <person name="Abouelleil A."/>
            <person name="Alvarado L."/>
            <person name="Arachchi H.M."/>
            <person name="Berlin A."/>
            <person name="Chapman S.B."/>
            <person name="Gearin G."/>
            <person name="Goldberg J."/>
            <person name="Griggs A."/>
            <person name="Gujja S."/>
            <person name="Hansen M."/>
            <person name="Heiman D."/>
            <person name="Howarth C."/>
            <person name="Larimer J."/>
            <person name="Lui A."/>
            <person name="MacDonald P.J.P."/>
            <person name="McCowen C."/>
            <person name="Montmayeur A."/>
            <person name="Murphy C."/>
            <person name="Neiman D."/>
            <person name="Pearson M."/>
            <person name="Priest M."/>
            <person name="Roberts A."/>
            <person name="Saif S."/>
            <person name="Shea T."/>
            <person name="Sisk P."/>
            <person name="Stolte C."/>
            <person name="Sykes S."/>
            <person name="Wortman J."/>
            <person name="Nusbaum C."/>
            <person name="Birren B."/>
        </authorList>
    </citation>
    <scope>NUCLEOTIDE SEQUENCE [LARGE SCALE GENOMIC DNA]</scope>
    <source>
        <strain evidence="1 2">CL02T12C01</strain>
    </source>
</reference>
<sequence>MKRERTHRILHHFSFGERFDETMMNAYCVGNKYIAYTNHQFIGFLSTNKPAGKVAEVKITIRRPDGRMSDLQGKAHCIGAKKETADNLPTLPQAFKEQKSHSLLGHFLHAVPCTAKNAPISQRGCTPLDTPACHAA</sequence>
<dbReference type="EMBL" id="AGXV01000015">
    <property type="protein sequence ID" value="EIY67604.1"/>
    <property type="molecule type" value="Genomic_DNA"/>
</dbReference>
<proteinExistence type="predicted"/>
<protein>
    <submittedName>
        <fullName evidence="1">Uncharacterized protein</fullName>
    </submittedName>
</protein>
<dbReference type="Proteomes" id="UP000005150">
    <property type="component" value="Unassembled WGS sequence"/>
</dbReference>
<accession>I9I3Y1</accession>
<dbReference type="HOGENOM" id="CLU_149821_0_0_10"/>
<organism evidence="1 2">
    <name type="scientific">Bacteroides salyersiae CL02T12C01</name>
    <dbReference type="NCBI Taxonomy" id="997887"/>
    <lineage>
        <taxon>Bacteria</taxon>
        <taxon>Pseudomonadati</taxon>
        <taxon>Bacteroidota</taxon>
        <taxon>Bacteroidia</taxon>
        <taxon>Bacteroidales</taxon>
        <taxon>Bacteroidaceae</taxon>
        <taxon>Bacteroides</taxon>
    </lineage>
</organism>
<dbReference type="AlphaFoldDB" id="I9I3Y1"/>
<dbReference type="GeneID" id="93115467"/>
<evidence type="ECO:0000313" key="2">
    <source>
        <dbReference type="Proteomes" id="UP000005150"/>
    </source>
</evidence>
<name>I9I3Y1_9BACE</name>
<gene>
    <name evidence="1" type="ORF">HMPREF1071_01178</name>
</gene>
<evidence type="ECO:0000313" key="1">
    <source>
        <dbReference type="EMBL" id="EIY67604.1"/>
    </source>
</evidence>
<keyword evidence="2" id="KW-1185">Reference proteome</keyword>
<dbReference type="RefSeq" id="WP_007479042.1">
    <property type="nucleotide sequence ID" value="NZ_JH724307.1"/>
</dbReference>